<reference evidence="2 4" key="1">
    <citation type="journal article" date="2020" name="Stud. Mycol.">
        <title>101 Dothideomycetes genomes: a test case for predicting lifestyles and emergence of pathogens.</title>
        <authorList>
            <person name="Haridas S."/>
            <person name="Albert R."/>
            <person name="Binder M."/>
            <person name="Bloem J."/>
            <person name="Labutti K."/>
            <person name="Salamov A."/>
            <person name="Andreopoulos B."/>
            <person name="Baker S."/>
            <person name="Barry K."/>
            <person name="Bills G."/>
            <person name="Bluhm B."/>
            <person name="Cannon C."/>
            <person name="Castanera R."/>
            <person name="Culley D."/>
            <person name="Daum C."/>
            <person name="Ezra D."/>
            <person name="Gonzalez J."/>
            <person name="Henrissat B."/>
            <person name="Kuo A."/>
            <person name="Liang C."/>
            <person name="Lipzen A."/>
            <person name="Lutzoni F."/>
            <person name="Magnuson J."/>
            <person name="Mondo S."/>
            <person name="Nolan M."/>
            <person name="Ohm R."/>
            <person name="Pangilinan J."/>
            <person name="Park H.-J."/>
            <person name="Ramirez L."/>
            <person name="Alfaro M."/>
            <person name="Sun H."/>
            <person name="Tritt A."/>
            <person name="Yoshinaga Y."/>
            <person name="Zwiers L.-H."/>
            <person name="Turgeon B."/>
            <person name="Goodwin S."/>
            <person name="Spatafora J."/>
            <person name="Crous P."/>
            <person name="Grigoriev I."/>
        </authorList>
    </citation>
    <scope>NUCLEOTIDE SEQUENCE</scope>
    <source>
        <strain evidence="2 4">CBS 304.34</strain>
    </source>
</reference>
<feature type="compositionally biased region" description="Low complexity" evidence="1">
    <location>
        <begin position="31"/>
        <end position="41"/>
    </location>
</feature>
<keyword evidence="3" id="KW-1185">Reference proteome</keyword>
<protein>
    <submittedName>
        <fullName evidence="2 4">Uncharacterized protein</fullName>
    </submittedName>
</protein>
<dbReference type="OrthoDB" id="4227144at2759"/>
<evidence type="ECO:0000313" key="4">
    <source>
        <dbReference type="RefSeq" id="XP_033577317.1"/>
    </source>
</evidence>
<evidence type="ECO:0000313" key="2">
    <source>
        <dbReference type="EMBL" id="KAF2810353.1"/>
    </source>
</evidence>
<reference evidence="4" key="2">
    <citation type="submission" date="2020-04" db="EMBL/GenBank/DDBJ databases">
        <authorList>
            <consortium name="NCBI Genome Project"/>
        </authorList>
    </citation>
    <scope>NUCLEOTIDE SEQUENCE</scope>
    <source>
        <strain evidence="4">CBS 304.34</strain>
    </source>
</reference>
<dbReference type="EMBL" id="MU003700">
    <property type="protein sequence ID" value="KAF2810353.1"/>
    <property type="molecule type" value="Genomic_DNA"/>
</dbReference>
<dbReference type="RefSeq" id="XP_033577317.1">
    <property type="nucleotide sequence ID" value="XM_033714258.1"/>
</dbReference>
<dbReference type="GeneID" id="54455151"/>
<evidence type="ECO:0000256" key="1">
    <source>
        <dbReference type="SAM" id="MobiDB-lite"/>
    </source>
</evidence>
<sequence length="213" mass="21443">MRRSNRHHLRRRPGVLSHGHVQVHSHHHHTNPLNTNSSNPTGEPCTYTSATIPICAGSCDAASVYCAGAYSKVCCEAGSSCDYASSGLCTAQAFQFSSFSAPSIIVPSLTVPSVASASLSLPSVPSFTPFAPTATNPATFTEETPAATSESTVGEASVVVVTVTGNTGTSAAAITSDSMGVAQSTGVAPDGPRGLGKGLLEVVVGGVGLLVGL</sequence>
<feature type="compositionally biased region" description="Basic residues" evidence="1">
    <location>
        <begin position="21"/>
        <end position="30"/>
    </location>
</feature>
<feature type="compositionally biased region" description="Basic residues" evidence="1">
    <location>
        <begin position="1"/>
        <end position="13"/>
    </location>
</feature>
<proteinExistence type="predicted"/>
<accession>A0A6A6YP50</accession>
<feature type="region of interest" description="Disordered" evidence="1">
    <location>
        <begin position="1"/>
        <end position="42"/>
    </location>
</feature>
<dbReference type="Proteomes" id="UP000504636">
    <property type="component" value="Unplaced"/>
</dbReference>
<gene>
    <name evidence="2 4" type="ORF">BDZ99DRAFT_309962</name>
</gene>
<reference evidence="4" key="3">
    <citation type="submission" date="2025-04" db="UniProtKB">
        <authorList>
            <consortium name="RefSeq"/>
        </authorList>
    </citation>
    <scope>IDENTIFICATION</scope>
    <source>
        <strain evidence="4">CBS 304.34</strain>
    </source>
</reference>
<evidence type="ECO:0000313" key="3">
    <source>
        <dbReference type="Proteomes" id="UP000504636"/>
    </source>
</evidence>
<name>A0A6A6YP50_9PEZI</name>
<dbReference type="AlphaFoldDB" id="A0A6A6YP50"/>
<organism evidence="2">
    <name type="scientific">Mytilinidion resinicola</name>
    <dbReference type="NCBI Taxonomy" id="574789"/>
    <lineage>
        <taxon>Eukaryota</taxon>
        <taxon>Fungi</taxon>
        <taxon>Dikarya</taxon>
        <taxon>Ascomycota</taxon>
        <taxon>Pezizomycotina</taxon>
        <taxon>Dothideomycetes</taxon>
        <taxon>Pleosporomycetidae</taxon>
        <taxon>Mytilinidiales</taxon>
        <taxon>Mytilinidiaceae</taxon>
        <taxon>Mytilinidion</taxon>
    </lineage>
</organism>